<evidence type="ECO:0000313" key="2">
    <source>
        <dbReference type="Proteomes" id="UP001163046"/>
    </source>
</evidence>
<organism evidence="1 2">
    <name type="scientific">Desmophyllum pertusum</name>
    <dbReference type="NCBI Taxonomy" id="174260"/>
    <lineage>
        <taxon>Eukaryota</taxon>
        <taxon>Metazoa</taxon>
        <taxon>Cnidaria</taxon>
        <taxon>Anthozoa</taxon>
        <taxon>Hexacorallia</taxon>
        <taxon>Scleractinia</taxon>
        <taxon>Caryophylliina</taxon>
        <taxon>Caryophylliidae</taxon>
        <taxon>Desmophyllum</taxon>
    </lineage>
</organism>
<gene>
    <name evidence="1" type="ORF">OS493_040300</name>
</gene>
<dbReference type="OrthoDB" id="539213at2759"/>
<keyword evidence="2" id="KW-1185">Reference proteome</keyword>
<name>A0A9W9ZV52_9CNID</name>
<accession>A0A9W9ZV52</accession>
<protein>
    <submittedName>
        <fullName evidence="1">Uncharacterized protein</fullName>
    </submittedName>
</protein>
<reference evidence="1" key="1">
    <citation type="submission" date="2023-01" db="EMBL/GenBank/DDBJ databases">
        <title>Genome assembly of the deep-sea coral Lophelia pertusa.</title>
        <authorList>
            <person name="Herrera S."/>
            <person name="Cordes E."/>
        </authorList>
    </citation>
    <scope>NUCLEOTIDE SEQUENCE</scope>
    <source>
        <strain evidence="1">USNM1676648</strain>
        <tissue evidence="1">Polyp</tissue>
    </source>
</reference>
<evidence type="ECO:0000313" key="1">
    <source>
        <dbReference type="EMBL" id="KAJ7388025.1"/>
    </source>
</evidence>
<dbReference type="AlphaFoldDB" id="A0A9W9ZV52"/>
<comment type="caution">
    <text evidence="1">The sequence shown here is derived from an EMBL/GenBank/DDBJ whole genome shotgun (WGS) entry which is preliminary data.</text>
</comment>
<dbReference type="EMBL" id="MU825733">
    <property type="protein sequence ID" value="KAJ7388025.1"/>
    <property type="molecule type" value="Genomic_DNA"/>
</dbReference>
<dbReference type="Proteomes" id="UP001163046">
    <property type="component" value="Unassembled WGS sequence"/>
</dbReference>
<proteinExistence type="predicted"/>
<sequence length="237" mass="26548">MSSRFRNLNIGRTLSRVPTSSSKLRVLPSSKSMESLCDQMNDSVITESGLKGTRLNQKRPPTLALVAHNSKLPDDVITPVLPPILPSPSFELPRIQRHQHSNNLDNQSTPQGPVPSLCVNDQSIPDAHEKYFEEDLDNIRQCQCLPGLQITHVSNDIKSIKSCSRLSSQPMSAMTLFPCGTRQVEDLLLRPSNLHQMSLERPLQKESSYSSLQGHQMTQTELSRLVQYINIPIIECI</sequence>